<organism evidence="3 4">
    <name type="scientific">Paenibacillus mucilaginosus 3016</name>
    <dbReference type="NCBI Taxonomy" id="1116391"/>
    <lineage>
        <taxon>Bacteria</taxon>
        <taxon>Bacillati</taxon>
        <taxon>Bacillota</taxon>
        <taxon>Bacilli</taxon>
        <taxon>Bacillales</taxon>
        <taxon>Paenibacillaceae</taxon>
        <taxon>Paenibacillus</taxon>
    </lineage>
</organism>
<dbReference type="RefSeq" id="WP_014369223.1">
    <property type="nucleotide sequence ID" value="NC_016935.1"/>
</dbReference>
<dbReference type="KEGG" id="pmq:PM3016_1789"/>
<dbReference type="Pfam" id="PF06713">
    <property type="entry name" value="bPH_4"/>
    <property type="match status" value="1"/>
</dbReference>
<gene>
    <name evidence="3" type="ORF">PM3016_1789</name>
</gene>
<feature type="domain" description="Uncharacterized protein YyaB-like PH" evidence="2">
    <location>
        <begin position="56"/>
        <end position="125"/>
    </location>
</feature>
<keyword evidence="1" id="KW-1133">Transmembrane helix</keyword>
<feature type="transmembrane region" description="Helical" evidence="1">
    <location>
        <begin position="35"/>
        <end position="54"/>
    </location>
</feature>
<proteinExistence type="predicted"/>
<dbReference type="HOGENOM" id="CLU_129146_1_1_9"/>
<dbReference type="EMBL" id="CP003235">
    <property type="protein sequence ID" value="AFC28699.1"/>
    <property type="molecule type" value="Genomic_DNA"/>
</dbReference>
<accession>H6NH21</accession>
<evidence type="ECO:0000256" key="1">
    <source>
        <dbReference type="SAM" id="Phobius"/>
    </source>
</evidence>
<reference evidence="3 4" key="1">
    <citation type="journal article" date="2012" name="J. Bacteriol.">
        <title>Complete Genome Sequence of Paenibacillus mucilaginosus 3016, a Bacterium Functional as Microbial Fertilizer.</title>
        <authorList>
            <person name="Ma M."/>
            <person name="Wang Z."/>
            <person name="Li L."/>
            <person name="Jiang X."/>
            <person name="Guan D."/>
            <person name="Cao F."/>
            <person name="Chen H."/>
            <person name="Wang X."/>
            <person name="Shen D."/>
            <person name="Du B."/>
            <person name="Li J."/>
        </authorList>
    </citation>
    <scope>NUCLEOTIDE SEQUENCE [LARGE SCALE GENOMIC DNA]</scope>
    <source>
        <strain evidence="3 4">3016</strain>
    </source>
</reference>
<protein>
    <recommendedName>
        <fullName evidence="2">Uncharacterized protein YyaB-like PH domain-containing protein</fullName>
    </recommendedName>
</protein>
<keyword evidence="4" id="KW-1185">Reference proteome</keyword>
<feature type="transmembrane region" description="Helical" evidence="1">
    <location>
        <begin position="12"/>
        <end position="29"/>
    </location>
</feature>
<evidence type="ECO:0000313" key="4">
    <source>
        <dbReference type="Proteomes" id="UP000007523"/>
    </source>
</evidence>
<name>H6NH21_9BACL</name>
<sequence>MTRFRSDKDKRFAAVHWTVILVLLAIFGMCFPTGWWPAGMLPLGAAAFFLWAWYGTWYELRGAELLIRSGPVKRRIPVAAIRLVRRTNQALSAPALSLRRLEIVHEQGSILISPAEPVRFIDGLLGLNPRIKADYGT</sequence>
<dbReference type="AlphaFoldDB" id="H6NH21"/>
<dbReference type="InterPro" id="IPR009589">
    <property type="entry name" value="PH_YyaB-like"/>
</dbReference>
<dbReference type="GO" id="GO:0030153">
    <property type="term" value="P:bacteriocin immunity"/>
    <property type="evidence" value="ECO:0007669"/>
    <property type="project" value="InterPro"/>
</dbReference>
<keyword evidence="1" id="KW-0812">Transmembrane</keyword>
<evidence type="ECO:0000313" key="3">
    <source>
        <dbReference type="EMBL" id="AFC28699.1"/>
    </source>
</evidence>
<dbReference type="STRING" id="1116391.PM3016_1789"/>
<keyword evidence="1" id="KW-0472">Membrane</keyword>
<dbReference type="Proteomes" id="UP000007523">
    <property type="component" value="Chromosome"/>
</dbReference>
<evidence type="ECO:0000259" key="2">
    <source>
        <dbReference type="Pfam" id="PF06713"/>
    </source>
</evidence>